<evidence type="ECO:0000256" key="6">
    <source>
        <dbReference type="ARBA" id="ARBA00022723"/>
    </source>
</evidence>
<dbReference type="AlphaFoldDB" id="A0AA97CYI0"/>
<sequence>MTTTLATAPLDFDGCYRALAARDTRFDGQFVTTVLTTGIYCRPSCPARTPKPGNVRFELTAAAAAARGFRACRRCLPDATPGSPLWNTRADLTARAMRLIADGVVDRDGVGGLAAALGYTERHITRVLAAELGAGTLALARTHRATSARMLLTGTDLPVSDVAFAAGFSSIRQFNDTIKELYDATPSSLRASGNRTDDASTGDRITLRLPFRQPYDIAWTRYGLAAHAVDGLERWDSATFERTLRLPHRAASVRITIGSDHVSAAFEHLDMRDLGTGVNRVRRLLDLDADPVAVDESLRHDRRLRPLVDAHPGIRIPGSVDGVETLIRVMMGQQVSVKAARTRIARLVADLGEPTGWPDEAGRPNRLFPTAAAIAEHGPTVLTGPARSVRSITAAAAACAQQMELHSGVDASNLRADLMRLSGIGDWTADQVVVRVTGDPDVLTRRDLVIDRALVDLGASPSDTRSWRPWRSYASMHLWRHRVAHLIDDAVAPPLSRGTQP</sequence>
<dbReference type="GO" id="GO:0032993">
    <property type="term" value="C:protein-DNA complex"/>
    <property type="evidence" value="ECO:0007669"/>
    <property type="project" value="TreeGrafter"/>
</dbReference>
<accession>A0AA97CYI0</accession>
<keyword evidence="6" id="KW-0479">Metal-binding</keyword>
<comment type="cofactor">
    <cofactor evidence="2">
        <name>Zn(2+)</name>
        <dbReference type="ChEBI" id="CHEBI:29105"/>
    </cofactor>
</comment>
<evidence type="ECO:0000256" key="7">
    <source>
        <dbReference type="ARBA" id="ARBA00022763"/>
    </source>
</evidence>
<dbReference type="Pfam" id="PF06029">
    <property type="entry name" value="AlkA_N"/>
    <property type="match status" value="1"/>
</dbReference>
<name>A0AA97CYI0_9ACTN</name>
<dbReference type="PROSITE" id="PS00041">
    <property type="entry name" value="HTH_ARAC_FAMILY_1"/>
    <property type="match status" value="1"/>
</dbReference>
<dbReference type="CDD" id="cd00056">
    <property type="entry name" value="ENDO3c"/>
    <property type="match status" value="1"/>
</dbReference>
<dbReference type="PROSITE" id="PS01124">
    <property type="entry name" value="HTH_ARAC_FAMILY_2"/>
    <property type="match status" value="1"/>
</dbReference>
<evidence type="ECO:0000256" key="3">
    <source>
        <dbReference type="ARBA" id="ARBA00012000"/>
    </source>
</evidence>
<dbReference type="GO" id="GO:0008725">
    <property type="term" value="F:DNA-3-methyladenine glycosylase activity"/>
    <property type="evidence" value="ECO:0007669"/>
    <property type="project" value="TreeGrafter"/>
</dbReference>
<dbReference type="Gene3D" id="3.40.10.10">
    <property type="entry name" value="DNA Methylphosphotriester Repair Domain"/>
    <property type="match status" value="1"/>
</dbReference>
<dbReference type="InterPro" id="IPR018062">
    <property type="entry name" value="HTH_AraC-typ_CS"/>
</dbReference>
<dbReference type="InterPro" id="IPR051912">
    <property type="entry name" value="Alkylbase_DNA_Glycosylase/TA"/>
</dbReference>
<evidence type="ECO:0000256" key="4">
    <source>
        <dbReference type="ARBA" id="ARBA00022603"/>
    </source>
</evidence>
<gene>
    <name evidence="15" type="primary">alkA</name>
    <name evidence="15" type="ORF">MP11Mi_23940</name>
</gene>
<dbReference type="Gene3D" id="3.30.310.20">
    <property type="entry name" value="DNA-3-methyladenine glycosylase AlkA, N-terminal domain"/>
    <property type="match status" value="1"/>
</dbReference>
<dbReference type="SMART" id="SM01009">
    <property type="entry name" value="AlkA_N"/>
    <property type="match status" value="1"/>
</dbReference>
<dbReference type="InterPro" id="IPR023170">
    <property type="entry name" value="HhH_base_excis_C"/>
</dbReference>
<evidence type="ECO:0000256" key="10">
    <source>
        <dbReference type="ARBA" id="ARBA00023125"/>
    </source>
</evidence>
<evidence type="ECO:0000256" key="8">
    <source>
        <dbReference type="ARBA" id="ARBA00022833"/>
    </source>
</evidence>
<keyword evidence="13" id="KW-0234">DNA repair</keyword>
<keyword evidence="7" id="KW-0227">DNA damage</keyword>
<evidence type="ECO:0000259" key="14">
    <source>
        <dbReference type="PROSITE" id="PS01124"/>
    </source>
</evidence>
<dbReference type="EC" id="3.2.2.21" evidence="3"/>
<dbReference type="EMBL" id="CP128986">
    <property type="protein sequence ID" value="WOC13293.1"/>
    <property type="molecule type" value="Genomic_DNA"/>
</dbReference>
<dbReference type="SUPFAM" id="SSF57884">
    <property type="entry name" value="Ada DNA repair protein, N-terminal domain (N-Ada 10)"/>
    <property type="match status" value="1"/>
</dbReference>
<dbReference type="InterPro" id="IPR011257">
    <property type="entry name" value="DNA_glycosylase"/>
</dbReference>
<dbReference type="GO" id="GO:0043565">
    <property type="term" value="F:sequence-specific DNA binding"/>
    <property type="evidence" value="ECO:0007669"/>
    <property type="project" value="InterPro"/>
</dbReference>
<reference evidence="15" key="1">
    <citation type="submission" date="2023-06" db="EMBL/GenBank/DDBJ databases">
        <title>Gordonia sp. nov. and Pseudochrobactrum sp. nov., two species isolated from the burying beetle Nicrophorus vespilloides.</title>
        <authorList>
            <person name="Poehlein A."/>
            <person name="Guzman J."/>
            <person name="Daniel R."/>
            <person name="Vilcinskas A."/>
        </authorList>
    </citation>
    <scope>NUCLEOTIDE SEQUENCE</scope>
    <source>
        <strain evidence="15">MP11Mi</strain>
    </source>
</reference>
<dbReference type="Gene3D" id="1.10.1670.10">
    <property type="entry name" value="Helix-hairpin-Helix base-excision DNA repair enzymes (C-terminal)"/>
    <property type="match status" value="1"/>
</dbReference>
<evidence type="ECO:0000256" key="12">
    <source>
        <dbReference type="ARBA" id="ARBA00023163"/>
    </source>
</evidence>
<dbReference type="Pfam" id="PF12833">
    <property type="entry name" value="HTH_18"/>
    <property type="match status" value="1"/>
</dbReference>
<dbReference type="SUPFAM" id="SSF55945">
    <property type="entry name" value="TATA-box binding protein-like"/>
    <property type="match status" value="1"/>
</dbReference>
<keyword evidence="5" id="KW-0808">Transferase</keyword>
<dbReference type="GO" id="GO:0008270">
    <property type="term" value="F:zinc ion binding"/>
    <property type="evidence" value="ECO:0007669"/>
    <property type="project" value="InterPro"/>
</dbReference>
<evidence type="ECO:0000256" key="11">
    <source>
        <dbReference type="ARBA" id="ARBA00023159"/>
    </source>
</evidence>
<dbReference type="Gene3D" id="1.10.340.30">
    <property type="entry name" value="Hypothetical protein, domain 2"/>
    <property type="match status" value="1"/>
</dbReference>
<dbReference type="GO" id="GO:0032259">
    <property type="term" value="P:methylation"/>
    <property type="evidence" value="ECO:0007669"/>
    <property type="project" value="UniProtKB-KW"/>
</dbReference>
<keyword evidence="10" id="KW-0238">DNA-binding</keyword>
<dbReference type="InterPro" id="IPR004026">
    <property type="entry name" value="Ada_DNA_repair_Zn-bd"/>
</dbReference>
<dbReference type="SMART" id="SM00478">
    <property type="entry name" value="ENDO3c"/>
    <property type="match status" value="1"/>
</dbReference>
<dbReference type="GO" id="GO:0032131">
    <property type="term" value="F:alkylated DNA binding"/>
    <property type="evidence" value="ECO:0007669"/>
    <property type="project" value="TreeGrafter"/>
</dbReference>
<dbReference type="Gene3D" id="1.10.10.60">
    <property type="entry name" value="Homeodomain-like"/>
    <property type="match status" value="1"/>
</dbReference>
<keyword evidence="9" id="KW-0805">Transcription regulation</keyword>
<dbReference type="InterPro" id="IPR010316">
    <property type="entry name" value="AlkA_N"/>
</dbReference>
<dbReference type="SUPFAM" id="SSF48150">
    <property type="entry name" value="DNA-glycosylase"/>
    <property type="match status" value="1"/>
</dbReference>
<comment type="catalytic activity">
    <reaction evidence="1">
        <text>Hydrolysis of alkylated DNA, releasing 3-methyladenine, 3-methylguanine, 7-methylguanine and 7-methyladenine.</text>
        <dbReference type="EC" id="3.2.2.21"/>
    </reaction>
</comment>
<dbReference type="InterPro" id="IPR035451">
    <property type="entry name" value="Ada-like_dom_sf"/>
</dbReference>
<dbReference type="SMART" id="SM00342">
    <property type="entry name" value="HTH_ARAC"/>
    <property type="match status" value="1"/>
</dbReference>
<dbReference type="GO" id="GO:0003700">
    <property type="term" value="F:DNA-binding transcription factor activity"/>
    <property type="evidence" value="ECO:0007669"/>
    <property type="project" value="InterPro"/>
</dbReference>
<dbReference type="PANTHER" id="PTHR43003">
    <property type="entry name" value="DNA-3-METHYLADENINE GLYCOSYLASE"/>
    <property type="match status" value="1"/>
</dbReference>
<evidence type="ECO:0000256" key="1">
    <source>
        <dbReference type="ARBA" id="ARBA00000086"/>
    </source>
</evidence>
<dbReference type="RefSeq" id="WP_420039126.1">
    <property type="nucleotide sequence ID" value="NZ_CP128986.1"/>
</dbReference>
<feature type="domain" description="HTH araC/xylS-type" evidence="14">
    <location>
        <begin position="94"/>
        <end position="192"/>
    </location>
</feature>
<dbReference type="SUPFAM" id="SSF46689">
    <property type="entry name" value="Homeodomain-like"/>
    <property type="match status" value="1"/>
</dbReference>
<keyword evidence="4" id="KW-0489">Methyltransferase</keyword>
<dbReference type="GO" id="GO:0005737">
    <property type="term" value="C:cytoplasm"/>
    <property type="evidence" value="ECO:0007669"/>
    <property type="project" value="TreeGrafter"/>
</dbReference>
<dbReference type="InterPro" id="IPR009057">
    <property type="entry name" value="Homeodomain-like_sf"/>
</dbReference>
<keyword evidence="11" id="KW-0010">Activator</keyword>
<dbReference type="InterPro" id="IPR037046">
    <property type="entry name" value="AlkA_N_sf"/>
</dbReference>
<dbReference type="GO" id="GO:0043916">
    <property type="term" value="F:DNA-7-methylguanine glycosylase activity"/>
    <property type="evidence" value="ECO:0007669"/>
    <property type="project" value="TreeGrafter"/>
</dbReference>
<evidence type="ECO:0000256" key="5">
    <source>
        <dbReference type="ARBA" id="ARBA00022679"/>
    </source>
</evidence>
<proteinExistence type="predicted"/>
<dbReference type="InterPro" id="IPR018060">
    <property type="entry name" value="HTH_AraC"/>
</dbReference>
<evidence type="ECO:0000313" key="15">
    <source>
        <dbReference type="EMBL" id="WOC13293.1"/>
    </source>
</evidence>
<keyword evidence="8" id="KW-0862">Zinc</keyword>
<protein>
    <recommendedName>
        <fullName evidence="3">DNA-3-methyladenine glycosylase II</fullName>
        <ecNumber evidence="3">3.2.2.21</ecNumber>
    </recommendedName>
</protein>
<dbReference type="GO" id="GO:0006307">
    <property type="term" value="P:DNA alkylation repair"/>
    <property type="evidence" value="ECO:0007669"/>
    <property type="project" value="TreeGrafter"/>
</dbReference>
<evidence type="ECO:0000256" key="9">
    <source>
        <dbReference type="ARBA" id="ARBA00023015"/>
    </source>
</evidence>
<dbReference type="Pfam" id="PF02805">
    <property type="entry name" value="Ada_Zn_binding"/>
    <property type="match status" value="1"/>
</dbReference>
<dbReference type="PANTHER" id="PTHR43003:SF13">
    <property type="entry name" value="DNA-3-METHYLADENINE GLYCOSYLASE 2"/>
    <property type="match status" value="1"/>
</dbReference>
<evidence type="ECO:0000256" key="13">
    <source>
        <dbReference type="ARBA" id="ARBA00023204"/>
    </source>
</evidence>
<keyword evidence="12" id="KW-0804">Transcription</keyword>
<evidence type="ECO:0000256" key="2">
    <source>
        <dbReference type="ARBA" id="ARBA00001947"/>
    </source>
</evidence>
<dbReference type="InterPro" id="IPR003265">
    <property type="entry name" value="HhH-GPD_domain"/>
</dbReference>
<dbReference type="GO" id="GO:0008168">
    <property type="term" value="F:methyltransferase activity"/>
    <property type="evidence" value="ECO:0007669"/>
    <property type="project" value="UniProtKB-KW"/>
</dbReference>
<dbReference type="GO" id="GO:0006285">
    <property type="term" value="P:base-excision repair, AP site formation"/>
    <property type="evidence" value="ECO:0007669"/>
    <property type="project" value="TreeGrafter"/>
</dbReference>
<organism evidence="15">
    <name type="scientific">Gordonia sp. MP11Mi</name>
    <dbReference type="NCBI Taxonomy" id="3022769"/>
    <lineage>
        <taxon>Bacteria</taxon>
        <taxon>Bacillati</taxon>
        <taxon>Actinomycetota</taxon>
        <taxon>Actinomycetes</taxon>
        <taxon>Mycobacteriales</taxon>
        <taxon>Gordoniaceae</taxon>
        <taxon>Gordonia</taxon>
    </lineage>
</organism>